<proteinExistence type="predicted"/>
<dbReference type="AlphaFoldDB" id="A0A1I6URM3"/>
<reference evidence="2" key="1">
    <citation type="submission" date="2016-10" db="EMBL/GenBank/DDBJ databases">
        <authorList>
            <person name="Varghese N."/>
            <person name="Submissions S."/>
        </authorList>
    </citation>
    <scope>NUCLEOTIDE SEQUENCE [LARGE SCALE GENOMIC DNA]</scope>
    <source>
        <strain evidence="2">DSM 45789</strain>
    </source>
</reference>
<dbReference type="EMBL" id="FPAA01000019">
    <property type="protein sequence ID" value="SFT04091.1"/>
    <property type="molecule type" value="Genomic_DNA"/>
</dbReference>
<dbReference type="RefSeq" id="WP_091839786.1">
    <property type="nucleotide sequence ID" value="NZ_FPAA01000019.1"/>
</dbReference>
<evidence type="ECO:0000313" key="2">
    <source>
        <dbReference type="Proteomes" id="UP000198660"/>
    </source>
</evidence>
<dbReference type="OrthoDB" id="2454603at2"/>
<keyword evidence="2" id="KW-1185">Reference proteome</keyword>
<dbReference type="Proteomes" id="UP000198660">
    <property type="component" value="Unassembled WGS sequence"/>
</dbReference>
<evidence type="ECO:0000313" key="1">
    <source>
        <dbReference type="EMBL" id="SFT04091.1"/>
    </source>
</evidence>
<sequence>MIDIQKSIYQALSSSALLSTYVQSNAITYMVRTANTFPAITFYILDQTDMNYCDDSATDENASVQVSAWFKSSFIARQAIAYEVNRIMEGLGYVRTYFTDQIEDDTLIHQRIMRFRAILPK</sequence>
<dbReference type="InterPro" id="IPR021508">
    <property type="entry name" value="Gp17-like"/>
</dbReference>
<evidence type="ECO:0008006" key="3">
    <source>
        <dbReference type="Google" id="ProtNLM"/>
    </source>
</evidence>
<dbReference type="Pfam" id="PF11367">
    <property type="entry name" value="Tail_completion_gp17"/>
    <property type="match status" value="1"/>
</dbReference>
<name>A0A1I6URM3_9BACL</name>
<gene>
    <name evidence="1" type="ORF">SAMN05444972_11937</name>
</gene>
<accession>A0A1I6URM3</accession>
<organism evidence="1 2">
    <name type="scientific">Marininema halotolerans</name>
    <dbReference type="NCBI Taxonomy" id="1155944"/>
    <lineage>
        <taxon>Bacteria</taxon>
        <taxon>Bacillati</taxon>
        <taxon>Bacillota</taxon>
        <taxon>Bacilli</taxon>
        <taxon>Bacillales</taxon>
        <taxon>Thermoactinomycetaceae</taxon>
        <taxon>Marininema</taxon>
    </lineage>
</organism>
<protein>
    <recommendedName>
        <fullName evidence="3">DUF3168 domain-containing protein</fullName>
    </recommendedName>
</protein>